<dbReference type="PANTHER" id="PTHR42924:SF3">
    <property type="entry name" value="POLYMERASE_HISTIDINOL PHOSPHATASE N-TERMINAL DOMAIN-CONTAINING PROTEIN"/>
    <property type="match status" value="1"/>
</dbReference>
<dbReference type="Proteomes" id="UP000239209">
    <property type="component" value="Unassembled WGS sequence"/>
</dbReference>
<gene>
    <name evidence="1" type="ORF">CLV70_102257</name>
</gene>
<evidence type="ECO:0000313" key="1">
    <source>
        <dbReference type="EMBL" id="PRY32046.1"/>
    </source>
</evidence>
<dbReference type="GO" id="GO:0035312">
    <property type="term" value="F:5'-3' DNA exonuclease activity"/>
    <property type="evidence" value="ECO:0007669"/>
    <property type="project" value="TreeGrafter"/>
</dbReference>
<protein>
    <recommendedName>
        <fullName evidence="3">Polymerase/histidinol phosphatase N-terminal domain-containing protein</fullName>
    </recommendedName>
</protein>
<name>A0A2T0SF51_9ACTN</name>
<comment type="caution">
    <text evidence="1">The sequence shown here is derived from an EMBL/GenBank/DDBJ whole genome shotgun (WGS) entry which is preliminary data.</text>
</comment>
<keyword evidence="2" id="KW-1185">Reference proteome</keyword>
<dbReference type="GO" id="GO:0004534">
    <property type="term" value="F:5'-3' RNA exonuclease activity"/>
    <property type="evidence" value="ECO:0007669"/>
    <property type="project" value="TreeGrafter"/>
</dbReference>
<dbReference type="AlphaFoldDB" id="A0A2T0SF51"/>
<dbReference type="RefSeq" id="WP_106125264.1">
    <property type="nucleotide sequence ID" value="NZ_PVZG01000002.1"/>
</dbReference>
<dbReference type="Gene3D" id="3.20.20.140">
    <property type="entry name" value="Metal-dependent hydrolases"/>
    <property type="match status" value="1"/>
</dbReference>
<organism evidence="1 2">
    <name type="scientific">Pseudosporangium ferrugineum</name>
    <dbReference type="NCBI Taxonomy" id="439699"/>
    <lineage>
        <taxon>Bacteria</taxon>
        <taxon>Bacillati</taxon>
        <taxon>Actinomycetota</taxon>
        <taxon>Actinomycetes</taxon>
        <taxon>Micromonosporales</taxon>
        <taxon>Micromonosporaceae</taxon>
        <taxon>Pseudosporangium</taxon>
    </lineage>
</organism>
<reference evidence="1 2" key="1">
    <citation type="submission" date="2018-03" db="EMBL/GenBank/DDBJ databases">
        <title>Genomic Encyclopedia of Archaeal and Bacterial Type Strains, Phase II (KMG-II): from individual species to whole genera.</title>
        <authorList>
            <person name="Goeker M."/>
        </authorList>
    </citation>
    <scope>NUCLEOTIDE SEQUENCE [LARGE SCALE GENOMIC DNA]</scope>
    <source>
        <strain evidence="1 2">DSM 45348</strain>
    </source>
</reference>
<dbReference type="CDD" id="cd07432">
    <property type="entry name" value="PHP_HisPPase"/>
    <property type="match status" value="1"/>
</dbReference>
<dbReference type="EMBL" id="PVZG01000002">
    <property type="protein sequence ID" value="PRY32046.1"/>
    <property type="molecule type" value="Genomic_DNA"/>
</dbReference>
<proteinExistence type="predicted"/>
<accession>A0A2T0SF51</accession>
<dbReference type="SUPFAM" id="SSF89550">
    <property type="entry name" value="PHP domain-like"/>
    <property type="match status" value="1"/>
</dbReference>
<evidence type="ECO:0008006" key="3">
    <source>
        <dbReference type="Google" id="ProtNLM"/>
    </source>
</evidence>
<sequence length="252" mass="27510">MTTVRAAAHVHSEWSDDATWSLPAIAAAFGERGYGVVLLADHSREFPAGRLDEYRAACAAASTPEVLLVPGIEYNDPDNLVHVPVWGDVPFYGATPDIGGLLAKVAADGGSAVLAHPWRRDAWRRYDPAWSPLLTAVEVWNRKYDGVAPNRHAAALARREGLPSFAAVDFHTRRQFFPLAVALRLDTGRPDPQAVYRSLRSRQFEAVFRDRPVSGLAGGGGGRAAKAAGRAMEVVERARRTSAPVLRRLRRN</sequence>
<dbReference type="InterPro" id="IPR052018">
    <property type="entry name" value="PHP_domain"/>
</dbReference>
<evidence type="ECO:0000313" key="2">
    <source>
        <dbReference type="Proteomes" id="UP000239209"/>
    </source>
</evidence>
<dbReference type="OrthoDB" id="9804333at2"/>
<dbReference type="PANTHER" id="PTHR42924">
    <property type="entry name" value="EXONUCLEASE"/>
    <property type="match status" value="1"/>
</dbReference>
<dbReference type="InterPro" id="IPR016195">
    <property type="entry name" value="Pol/histidinol_Pase-like"/>
</dbReference>